<name>A0ABT0V1H3_9ACTN</name>
<dbReference type="Proteomes" id="UP001431429">
    <property type="component" value="Unassembled WGS sequence"/>
</dbReference>
<dbReference type="InterPro" id="IPR013762">
    <property type="entry name" value="Integrase-like_cat_sf"/>
</dbReference>
<evidence type="ECO:0000256" key="1">
    <source>
        <dbReference type="ARBA" id="ARBA00023172"/>
    </source>
</evidence>
<accession>A0ABT0V1H3</accession>
<dbReference type="EMBL" id="JAMQAW010000102">
    <property type="protein sequence ID" value="MCM2394190.1"/>
    <property type="molecule type" value="Genomic_DNA"/>
</dbReference>
<comment type="caution">
    <text evidence="2">The sequence shown here is derived from an EMBL/GenBank/DDBJ whole genome shotgun (WGS) entry which is preliminary data.</text>
</comment>
<dbReference type="Gene3D" id="1.10.443.10">
    <property type="entry name" value="Intergrase catalytic core"/>
    <property type="match status" value="1"/>
</dbReference>
<organism evidence="2 3">
    <name type="scientific">Streptomyces albipurpureus</name>
    <dbReference type="NCBI Taxonomy" id="2897419"/>
    <lineage>
        <taxon>Bacteria</taxon>
        <taxon>Bacillati</taxon>
        <taxon>Actinomycetota</taxon>
        <taxon>Actinomycetes</taxon>
        <taxon>Kitasatosporales</taxon>
        <taxon>Streptomycetaceae</taxon>
        <taxon>Streptomyces</taxon>
    </lineage>
</organism>
<evidence type="ECO:0000313" key="2">
    <source>
        <dbReference type="EMBL" id="MCM2394190.1"/>
    </source>
</evidence>
<dbReference type="SUPFAM" id="SSF56349">
    <property type="entry name" value="DNA breaking-rejoining enzymes"/>
    <property type="match status" value="1"/>
</dbReference>
<evidence type="ECO:0008006" key="4">
    <source>
        <dbReference type="Google" id="ProtNLM"/>
    </source>
</evidence>
<evidence type="ECO:0000313" key="3">
    <source>
        <dbReference type="Proteomes" id="UP001431429"/>
    </source>
</evidence>
<protein>
    <recommendedName>
        <fullName evidence="4">Integrase</fullName>
    </recommendedName>
</protein>
<gene>
    <name evidence="2" type="ORF">NBG84_38980</name>
</gene>
<proteinExistence type="predicted"/>
<keyword evidence="1" id="KW-0233">DNA recombination</keyword>
<sequence>MGKAIVVLVAIHARGATEIRHILLSDLDRTRGRLVVRRGGRRHTIILDELTTVVLTDWLRERWRRWPHSTNPHLFITQMTAHDPSGPPMSQYAYQRIFRKIGPQPSKLRSDRFLDEAHETEDPIHLMRVFGISDATAMKYLQAAHPHPFKQDPTQA</sequence>
<dbReference type="RefSeq" id="WP_250924470.1">
    <property type="nucleotide sequence ID" value="NZ_JAMQAW010000102.1"/>
</dbReference>
<reference evidence="2" key="1">
    <citation type="submission" date="2022-06" db="EMBL/GenBank/DDBJ databases">
        <title>Genome public.</title>
        <authorList>
            <person name="Sun Q."/>
        </authorList>
    </citation>
    <scope>NUCLEOTIDE SEQUENCE</scope>
    <source>
        <strain evidence="2">CWNU-1</strain>
    </source>
</reference>
<keyword evidence="3" id="KW-1185">Reference proteome</keyword>
<dbReference type="InterPro" id="IPR011010">
    <property type="entry name" value="DNA_brk_join_enz"/>
</dbReference>